<dbReference type="SUPFAM" id="SSF81345">
    <property type="entry name" value="ABC transporter involved in vitamin B12 uptake, BtuC"/>
    <property type="match status" value="1"/>
</dbReference>
<dbReference type="InterPro" id="IPR037294">
    <property type="entry name" value="ABC_BtuC-like"/>
</dbReference>
<feature type="transmembrane region" description="Helical" evidence="9">
    <location>
        <begin position="153"/>
        <end position="174"/>
    </location>
</feature>
<evidence type="ECO:0000256" key="1">
    <source>
        <dbReference type="ARBA" id="ARBA00004651"/>
    </source>
</evidence>
<feature type="region of interest" description="Disordered" evidence="8">
    <location>
        <begin position="1"/>
        <end position="22"/>
    </location>
</feature>
<dbReference type="PANTHER" id="PTHR30472">
    <property type="entry name" value="FERRIC ENTEROBACTIN TRANSPORT SYSTEM PERMEASE PROTEIN"/>
    <property type="match status" value="1"/>
</dbReference>
<evidence type="ECO:0000313" key="10">
    <source>
        <dbReference type="EMBL" id="RED75780.1"/>
    </source>
</evidence>
<evidence type="ECO:0000256" key="6">
    <source>
        <dbReference type="ARBA" id="ARBA00022989"/>
    </source>
</evidence>
<feature type="transmembrane region" description="Helical" evidence="9">
    <location>
        <begin position="42"/>
        <end position="66"/>
    </location>
</feature>
<evidence type="ECO:0000256" key="5">
    <source>
        <dbReference type="ARBA" id="ARBA00022692"/>
    </source>
</evidence>
<organism evidence="10 11">
    <name type="scientific">Cohnella phaseoli</name>
    <dbReference type="NCBI Taxonomy" id="456490"/>
    <lineage>
        <taxon>Bacteria</taxon>
        <taxon>Bacillati</taxon>
        <taxon>Bacillota</taxon>
        <taxon>Bacilli</taxon>
        <taxon>Bacillales</taxon>
        <taxon>Paenibacillaceae</taxon>
        <taxon>Cohnella</taxon>
    </lineage>
</organism>
<name>A0A3D9JP81_9BACL</name>
<keyword evidence="5 9" id="KW-0812">Transmembrane</keyword>
<evidence type="ECO:0000313" key="11">
    <source>
        <dbReference type="Proteomes" id="UP000256977"/>
    </source>
</evidence>
<feature type="transmembrane region" description="Helical" evidence="9">
    <location>
        <begin position="277"/>
        <end position="300"/>
    </location>
</feature>
<dbReference type="FunFam" id="1.10.3470.10:FF:000001">
    <property type="entry name" value="Vitamin B12 ABC transporter permease BtuC"/>
    <property type="match status" value="1"/>
</dbReference>
<comment type="similarity">
    <text evidence="2">Belongs to the binding-protein-dependent transport system permease family. FecCD subfamily.</text>
</comment>
<feature type="transmembrane region" description="Helical" evidence="9">
    <location>
        <begin position="345"/>
        <end position="362"/>
    </location>
</feature>
<keyword evidence="11" id="KW-1185">Reference proteome</keyword>
<evidence type="ECO:0000256" key="7">
    <source>
        <dbReference type="ARBA" id="ARBA00023136"/>
    </source>
</evidence>
<dbReference type="Proteomes" id="UP000256977">
    <property type="component" value="Unassembled WGS sequence"/>
</dbReference>
<keyword evidence="7 9" id="KW-0472">Membrane</keyword>
<accession>A0A3D9JP81</accession>
<evidence type="ECO:0000256" key="2">
    <source>
        <dbReference type="ARBA" id="ARBA00007935"/>
    </source>
</evidence>
<keyword evidence="6 9" id="KW-1133">Transmembrane helix</keyword>
<dbReference type="CDD" id="cd06550">
    <property type="entry name" value="TM_ABC_iron-siderophores_like"/>
    <property type="match status" value="1"/>
</dbReference>
<keyword evidence="4" id="KW-1003">Cell membrane</keyword>
<comment type="caution">
    <text evidence="10">The sequence shown here is derived from an EMBL/GenBank/DDBJ whole genome shotgun (WGS) entry which is preliminary data.</text>
</comment>
<dbReference type="GO" id="GO:0033214">
    <property type="term" value="P:siderophore-iron import into cell"/>
    <property type="evidence" value="ECO:0007669"/>
    <property type="project" value="TreeGrafter"/>
</dbReference>
<feature type="transmembrane region" description="Helical" evidence="9">
    <location>
        <begin position="312"/>
        <end position="333"/>
    </location>
</feature>
<gene>
    <name evidence="10" type="ORF">DFP98_114141</name>
</gene>
<dbReference type="AlphaFoldDB" id="A0A3D9JP81"/>
<sequence>MALRRKESNESSLPSGASTAPEAVGEAGAADVFKRIHSRPHVALLIILGGIIALVLGIGVSVTFGARDIRFEDVWLAVFQYNSNLTDHQVIQELRLPRVLGCVLVGSSFAVAGAILQGMMRNPLADSGLLGLNSGAGFALAICFAFFPGMSYSSLVLVCFIGAALSALFVFALGSIAKGGLTPVRLVLAGAALSALLTALSEGVALYFRIGQDLAFWYAGGVAGTRWIHLKVMSPWIIVAIAGAIVISRSITLLSLGDDVAKGLGLRSGFTKFMGTVIVIVLAGSAVSAVGAVSFVGLLVPHFARKLVGVDYRWIIPTSAVLGAVLVVLADLAARTVRPGFETPIGALIALIGVPFFLYLANKERREL</sequence>
<dbReference type="Gene3D" id="1.10.3470.10">
    <property type="entry name" value="ABC transporter involved in vitamin B12 uptake, BtuC"/>
    <property type="match status" value="1"/>
</dbReference>
<evidence type="ECO:0000256" key="4">
    <source>
        <dbReference type="ARBA" id="ARBA00022475"/>
    </source>
</evidence>
<evidence type="ECO:0000256" key="9">
    <source>
        <dbReference type="SAM" id="Phobius"/>
    </source>
</evidence>
<dbReference type="Pfam" id="PF01032">
    <property type="entry name" value="FecCD"/>
    <property type="match status" value="1"/>
</dbReference>
<evidence type="ECO:0000256" key="3">
    <source>
        <dbReference type="ARBA" id="ARBA00022448"/>
    </source>
</evidence>
<dbReference type="InterPro" id="IPR000522">
    <property type="entry name" value="ABC_transptr_permease_BtuC"/>
</dbReference>
<dbReference type="EMBL" id="QRDZ01000014">
    <property type="protein sequence ID" value="RED75780.1"/>
    <property type="molecule type" value="Genomic_DNA"/>
</dbReference>
<dbReference type="GO" id="GO:0022857">
    <property type="term" value="F:transmembrane transporter activity"/>
    <property type="evidence" value="ECO:0007669"/>
    <property type="project" value="InterPro"/>
</dbReference>
<feature type="transmembrane region" description="Helical" evidence="9">
    <location>
        <begin position="96"/>
        <end position="116"/>
    </location>
</feature>
<dbReference type="GO" id="GO:0005886">
    <property type="term" value="C:plasma membrane"/>
    <property type="evidence" value="ECO:0007669"/>
    <property type="project" value="UniProtKB-SubCell"/>
</dbReference>
<reference evidence="10 11" key="1">
    <citation type="submission" date="2018-07" db="EMBL/GenBank/DDBJ databases">
        <title>Genomic Encyclopedia of Type Strains, Phase III (KMG-III): the genomes of soil and plant-associated and newly described type strains.</title>
        <authorList>
            <person name="Whitman W."/>
        </authorList>
    </citation>
    <scope>NUCLEOTIDE SEQUENCE [LARGE SCALE GENOMIC DNA]</scope>
    <source>
        <strain evidence="10 11">CECT 7287</strain>
    </source>
</reference>
<feature type="transmembrane region" description="Helical" evidence="9">
    <location>
        <begin position="236"/>
        <end position="257"/>
    </location>
</feature>
<protein>
    <submittedName>
        <fullName evidence="10">Iron complex transport system permease protein</fullName>
    </submittedName>
</protein>
<evidence type="ECO:0000256" key="8">
    <source>
        <dbReference type="SAM" id="MobiDB-lite"/>
    </source>
</evidence>
<feature type="transmembrane region" description="Helical" evidence="9">
    <location>
        <begin position="186"/>
        <end position="208"/>
    </location>
</feature>
<feature type="transmembrane region" description="Helical" evidence="9">
    <location>
        <begin position="128"/>
        <end position="147"/>
    </location>
</feature>
<proteinExistence type="inferred from homology"/>
<keyword evidence="3" id="KW-0813">Transport</keyword>
<dbReference type="PANTHER" id="PTHR30472:SF65">
    <property type="entry name" value="SIDEROPHORE TRANSPORT SYSTEM PERMEASE PROTEIN YFIZ-RELATED"/>
    <property type="match status" value="1"/>
</dbReference>
<comment type="subcellular location">
    <subcellularLocation>
        <location evidence="1">Cell membrane</location>
        <topology evidence="1">Multi-pass membrane protein</topology>
    </subcellularLocation>
</comment>